<protein>
    <recommendedName>
        <fullName evidence="2">Dnd system-associated protein 4</fullName>
    </recommendedName>
</protein>
<dbReference type="RefSeq" id="WP_081230286.1">
    <property type="nucleotide sequence ID" value="NZ_CP170591.1"/>
</dbReference>
<evidence type="ECO:0000313" key="1">
    <source>
        <dbReference type="EMBL" id="PMP28155.1"/>
    </source>
</evidence>
<reference evidence="1" key="1">
    <citation type="submission" date="2016-07" db="EMBL/GenBank/DDBJ databases">
        <authorList>
            <person name="Kauffman K."/>
            <person name="Arevalo P."/>
            <person name="Polz M.F."/>
        </authorList>
    </citation>
    <scope>NUCLEOTIDE SEQUENCE</scope>
    <source>
        <strain evidence="1">10N.222.46.E12</strain>
    </source>
</reference>
<gene>
    <name evidence="1" type="ORF">BCS90_20140</name>
</gene>
<dbReference type="EMBL" id="MDBS01000032">
    <property type="protein sequence ID" value="PMP28155.1"/>
    <property type="molecule type" value="Genomic_DNA"/>
</dbReference>
<comment type="caution">
    <text evidence="1">The sequence shown here is derived from an EMBL/GenBank/DDBJ whole genome shotgun (WGS) entry which is preliminary data.</text>
</comment>
<name>A0A7Z1S217_9VIBR</name>
<proteinExistence type="predicted"/>
<evidence type="ECO:0008006" key="2">
    <source>
        <dbReference type="Google" id="ProtNLM"/>
    </source>
</evidence>
<organism evidence="1">
    <name type="scientific">Vibrio cyclitrophicus</name>
    <dbReference type="NCBI Taxonomy" id="47951"/>
    <lineage>
        <taxon>Bacteria</taxon>
        <taxon>Pseudomonadati</taxon>
        <taxon>Pseudomonadota</taxon>
        <taxon>Gammaproteobacteria</taxon>
        <taxon>Vibrionales</taxon>
        <taxon>Vibrionaceae</taxon>
        <taxon>Vibrio</taxon>
    </lineage>
</organism>
<dbReference type="AlphaFoldDB" id="A0A7Z1S217"/>
<accession>A0A7Z1S217</accession>
<reference evidence="1" key="2">
    <citation type="journal article" date="2018" name="Nature">
        <title>A major lineage of non-tailed dsDNA viruses as unrecognized killers of marine bacteria.</title>
        <authorList>
            <person name="Kauffman K.M."/>
            <person name="Hussain F.A."/>
            <person name="Yang J."/>
            <person name="Arevalo P."/>
            <person name="Brown J.M."/>
            <person name="Chang W.K."/>
            <person name="VanInsberghe D."/>
            <person name="Elsherbini J."/>
            <person name="Sharma R.S."/>
            <person name="Cutler M.B."/>
            <person name="Kelly L."/>
            <person name="Polz M.F."/>
        </authorList>
    </citation>
    <scope>NUCLEOTIDE SEQUENCE</scope>
    <source>
        <strain evidence="1">10N.222.46.E12</strain>
    </source>
</reference>
<sequence length="150" mass="17080">MAEMIDWRKLAVRRDARFESLEERFCSTKGAKSDARVFNTVKELMVFAALIGYQLDDYQPLESKVNTTPILLDTYATTGHDAYIYLIALAKEPSLDTLKDEHLKGAIGIFEGYCNSGLKYIDSWIMNNIGEPLVANILFNQTLEYLIENE</sequence>